<protein>
    <recommendedName>
        <fullName evidence="2">DUF7580 domain-containing protein</fullName>
    </recommendedName>
</protein>
<dbReference type="PANTHER" id="PTHR35186:SF4">
    <property type="entry name" value="PRION-INHIBITION AND PROPAGATION HELO DOMAIN-CONTAINING PROTEIN"/>
    <property type="match status" value="1"/>
</dbReference>
<comment type="caution">
    <text evidence="3">The sequence shown here is derived from an EMBL/GenBank/DDBJ whole genome shotgun (WGS) entry which is preliminary data.</text>
</comment>
<accession>A0ABR3RBI7</accession>
<evidence type="ECO:0000259" key="2">
    <source>
        <dbReference type="Pfam" id="PF24476"/>
    </source>
</evidence>
<feature type="transmembrane region" description="Helical" evidence="1">
    <location>
        <begin position="617"/>
        <end position="634"/>
    </location>
</feature>
<keyword evidence="4" id="KW-1185">Reference proteome</keyword>
<keyword evidence="1" id="KW-0812">Transmembrane</keyword>
<name>A0ABR3RBI7_9PLEO</name>
<gene>
    <name evidence="3" type="ORF">SLS60_006399</name>
</gene>
<proteinExistence type="predicted"/>
<feature type="transmembrane region" description="Helical" evidence="1">
    <location>
        <begin position="591"/>
        <end position="610"/>
    </location>
</feature>
<dbReference type="PANTHER" id="PTHR35186">
    <property type="entry name" value="ANK_REP_REGION DOMAIN-CONTAINING PROTEIN"/>
    <property type="match status" value="1"/>
</dbReference>
<keyword evidence="1" id="KW-0472">Membrane</keyword>
<evidence type="ECO:0000313" key="3">
    <source>
        <dbReference type="EMBL" id="KAL1601484.1"/>
    </source>
</evidence>
<dbReference type="Proteomes" id="UP001521785">
    <property type="component" value="Unassembled WGS sequence"/>
</dbReference>
<dbReference type="EMBL" id="JAKJXO020000008">
    <property type="protein sequence ID" value="KAL1601484.1"/>
    <property type="molecule type" value="Genomic_DNA"/>
</dbReference>
<reference evidence="3 4" key="1">
    <citation type="submission" date="2024-02" db="EMBL/GenBank/DDBJ databases">
        <title>De novo assembly and annotation of 12 fungi associated with fruit tree decline syndrome in Ontario, Canada.</title>
        <authorList>
            <person name="Sulman M."/>
            <person name="Ellouze W."/>
            <person name="Ilyukhin E."/>
        </authorList>
    </citation>
    <scope>NUCLEOTIDE SEQUENCE [LARGE SCALE GENOMIC DNA]</scope>
    <source>
        <strain evidence="3 4">M42-189</strain>
    </source>
</reference>
<sequence>MSGIEVAGLVLGAIPLILASMEFYAKAIPKSPGRASDREDDMRKLVAPAASESIPDIALNHRSSVLLQVGIVKQKDMSEFLADPGGSRWKDGPFNDKLQKRLGTSYDSYIATIDELRKTTDIFKQRLKLDPNGRPQFNDEANFRKYYKHLDFSLKKTDYDDLMNCLRRANSSLHRMTTQTISLEGLQPSGKSDRPPMPKFDVIKEHAQGFHSALESGWQCPCHADHGVHLRLEHRMDQIHDEESDEDESIQEPFHVVFRYDHHSLTSNNPTLNAKKPWNWEEADVQVTIRNPNDSSLGGQTTCVASAKGVRFAKQAKTAVRAALGPTRNMQPIQSLCATISTLQPPQREICLSLLVNQYAKTKHRILIYPSKSPPRDPESWSIRDLRSVLTDPRFSRRYRIRLAVTLASSVLQLHQTSWLADNWRNSDILFIERSGNTAYTDPFVLQKAGGENQARSASLPPLMKLIIRNQALYALGIALIELWFGKPLSEQHKPEDGLLGTGDVQTDLITELATANRLVEELRDDAGGNYADAVRRCLNCDFDCRFKTLDDELKFGLGLHCADIAQHNHHGGIDYDRMTHDYFLLLYPDMWLYTAAMGLSKMTALALYWRLFGKSITQYWILLLAGCVVWWMFARVSRGVNHVFGSFTANNQ</sequence>
<keyword evidence="1" id="KW-1133">Transmembrane helix</keyword>
<feature type="domain" description="DUF7580" evidence="2">
    <location>
        <begin position="202"/>
        <end position="546"/>
    </location>
</feature>
<dbReference type="Pfam" id="PF24476">
    <property type="entry name" value="DUF7580"/>
    <property type="match status" value="1"/>
</dbReference>
<evidence type="ECO:0000313" key="4">
    <source>
        <dbReference type="Proteomes" id="UP001521785"/>
    </source>
</evidence>
<evidence type="ECO:0000256" key="1">
    <source>
        <dbReference type="SAM" id="Phobius"/>
    </source>
</evidence>
<dbReference type="InterPro" id="IPR056002">
    <property type="entry name" value="DUF7580"/>
</dbReference>
<organism evidence="3 4">
    <name type="scientific">Paraconiothyrium brasiliense</name>
    <dbReference type="NCBI Taxonomy" id="300254"/>
    <lineage>
        <taxon>Eukaryota</taxon>
        <taxon>Fungi</taxon>
        <taxon>Dikarya</taxon>
        <taxon>Ascomycota</taxon>
        <taxon>Pezizomycotina</taxon>
        <taxon>Dothideomycetes</taxon>
        <taxon>Pleosporomycetidae</taxon>
        <taxon>Pleosporales</taxon>
        <taxon>Massarineae</taxon>
        <taxon>Didymosphaeriaceae</taxon>
        <taxon>Paraconiothyrium</taxon>
    </lineage>
</organism>